<sequence length="379" mass="41984">MIKMQPAIPAMQHTLKALLKGTEAAAAKNANRGPDNVRTRAETQADSLEEIGSMFSEKMESKNKAQNRRQMQSNLMRNKHSVAKVEHLNQLFQLMDSNEQQVLEQQLGLMREALARSPAPSSEELLQEMGGDPARCDVMLRMVQQQASSDGDTKLADAASQHLSNLLQQHGDSIRAGSNTASAIAEFTSDPAEKQSLRNLYYNSIVHQQSAMAMLDLLLDQVEPRHFVPTLRTLQRALADDIAALAPSITAGALRHIRHGLHEAGQLNHTLAASSTLLKRMSHKLPEVALSAVDLTRRLLQLSHNGAYNSDFQHLGQEVVGAQPQHLSLFFSCLFPLVHQLPHSLWKEPDQRKTALQLLRGIITELAKAEQQQLARRAS</sequence>
<evidence type="ECO:0000259" key="1">
    <source>
        <dbReference type="Pfam" id="PF07201"/>
    </source>
</evidence>
<organism evidence="2 3">
    <name type="scientific">Winslowiella toletana</name>
    <dbReference type="NCBI Taxonomy" id="92490"/>
    <lineage>
        <taxon>Bacteria</taxon>
        <taxon>Pseudomonadati</taxon>
        <taxon>Pseudomonadota</taxon>
        <taxon>Gammaproteobacteria</taxon>
        <taxon>Enterobacterales</taxon>
        <taxon>Erwiniaceae</taxon>
        <taxon>Winslowiella</taxon>
    </lineage>
</organism>
<dbReference type="RefSeq" id="WP_017801046.1">
    <property type="nucleotide sequence ID" value="NZ_JAGGMQ010000001.1"/>
</dbReference>
<evidence type="ECO:0000313" key="3">
    <source>
        <dbReference type="Proteomes" id="UP001195624"/>
    </source>
</evidence>
<protein>
    <submittedName>
        <fullName evidence="2">Type III secretion protein W</fullName>
    </submittedName>
</protein>
<accession>A0ABS4PAA2</accession>
<dbReference type="SUPFAM" id="SSF140591">
    <property type="entry name" value="Type III secretion system domain"/>
    <property type="match status" value="1"/>
</dbReference>
<reference evidence="3" key="2">
    <citation type="submission" date="2023-07" db="EMBL/GenBank/DDBJ databases">
        <title>Genome mining of underrepresented organisms for secondary metabolites.</title>
        <authorList>
            <person name="D'Agostino P.M."/>
        </authorList>
    </citation>
    <scope>NUCLEOTIDE SEQUENCE [LARGE SCALE GENOMIC DNA]</scope>
    <source>
        <strain evidence="3">WS4403</strain>
    </source>
</reference>
<comment type="caution">
    <text evidence="2">The sequence shown here is derived from an EMBL/GenBank/DDBJ whole genome shotgun (WGS) entry which is preliminary data.</text>
</comment>
<name>A0ABS4PAA2_9GAMM</name>
<keyword evidence="3" id="KW-1185">Reference proteome</keyword>
<feature type="domain" description="Hypersensitivity response secretion-like HrpJ" evidence="1">
    <location>
        <begin position="55"/>
        <end position="221"/>
    </location>
</feature>
<evidence type="ECO:0000313" key="2">
    <source>
        <dbReference type="EMBL" id="MBP2169559.1"/>
    </source>
</evidence>
<dbReference type="Proteomes" id="UP001195624">
    <property type="component" value="Unassembled WGS sequence"/>
</dbReference>
<dbReference type="Gene3D" id="1.10.150.630">
    <property type="match status" value="1"/>
</dbReference>
<dbReference type="NCBIfam" id="TIGR02568">
    <property type="entry name" value="LcrE"/>
    <property type="match status" value="1"/>
</dbReference>
<reference evidence="2 3" key="1">
    <citation type="submission" date="2021-03" db="EMBL/GenBank/DDBJ databases">
        <authorList>
            <person name="D'Agostino P."/>
            <person name="Huntemann M."/>
            <person name="Clum A."/>
            <person name="Spunde A."/>
            <person name="Palaniappan K."/>
            <person name="Ritter S."/>
            <person name="Mikhailova N."/>
            <person name="Chen I.-M."/>
            <person name="Stamatis D."/>
            <person name="Reddy T."/>
            <person name="O'Malley R."/>
            <person name="Daum C."/>
            <person name="Shapiro N."/>
            <person name="Ivanova N."/>
            <person name="Kyrpides N."/>
            <person name="Woyke T."/>
        </authorList>
    </citation>
    <scope>NUCLEOTIDE SEQUENCE [LARGE SCALE GENOMIC DNA]</scope>
    <source>
        <strain evidence="2 3">WS4403</strain>
    </source>
</reference>
<dbReference type="InterPro" id="IPR013351">
    <property type="entry name" value="T3SS_TyeA-rel"/>
</dbReference>
<gene>
    <name evidence="2" type="ORF">J2125_002751</name>
</gene>
<dbReference type="Pfam" id="PF07201">
    <property type="entry name" value="HrpJ"/>
    <property type="match status" value="1"/>
</dbReference>
<dbReference type="NCBIfam" id="TIGR02511">
    <property type="entry name" value="type_III_tyeA"/>
    <property type="match status" value="1"/>
</dbReference>
<dbReference type="InterPro" id="IPR010812">
    <property type="entry name" value="HrpJ-like"/>
</dbReference>
<dbReference type="EMBL" id="JAGGMQ010000001">
    <property type="protein sequence ID" value="MBP2169559.1"/>
    <property type="molecule type" value="Genomic_DNA"/>
</dbReference>
<proteinExistence type="predicted"/>
<dbReference type="InterPro" id="IPR013401">
    <property type="entry name" value="T3SS_LcrE"/>
</dbReference>